<dbReference type="Proteomes" id="UP001341444">
    <property type="component" value="Unassembled WGS sequence"/>
</dbReference>
<dbReference type="Pfam" id="PF09388">
    <property type="entry name" value="SpoOE-like"/>
    <property type="match status" value="1"/>
</dbReference>
<dbReference type="EMBL" id="JARMAB010000005">
    <property type="protein sequence ID" value="MED1202321.1"/>
    <property type="molecule type" value="Genomic_DNA"/>
</dbReference>
<organism evidence="1 2">
    <name type="scientific">Heyndrickxia acidicola</name>
    <dbReference type="NCBI Taxonomy" id="209389"/>
    <lineage>
        <taxon>Bacteria</taxon>
        <taxon>Bacillati</taxon>
        <taxon>Bacillota</taxon>
        <taxon>Bacilli</taxon>
        <taxon>Bacillales</taxon>
        <taxon>Bacillaceae</taxon>
        <taxon>Heyndrickxia</taxon>
    </lineage>
</organism>
<sequence length="55" mass="6485">MTILFETVKLKNQIIQLRKKLINVTKKKGSNHPETIKYSRDLNKLIDQFQSLTLN</sequence>
<dbReference type="InterPro" id="IPR018540">
    <property type="entry name" value="Spo0E-like"/>
</dbReference>
<protein>
    <submittedName>
        <fullName evidence="1">Aspartyl-phosphate phosphatase Spo0E family protein</fullName>
    </submittedName>
</protein>
<name>A0ABU6MCE3_9BACI</name>
<dbReference type="RefSeq" id="WP_083953155.1">
    <property type="nucleotide sequence ID" value="NZ_JARMAB010000005.1"/>
</dbReference>
<evidence type="ECO:0000313" key="1">
    <source>
        <dbReference type="EMBL" id="MED1202321.1"/>
    </source>
</evidence>
<reference evidence="1 2" key="1">
    <citation type="submission" date="2023-03" db="EMBL/GenBank/DDBJ databases">
        <title>Bacillus Genome Sequencing.</title>
        <authorList>
            <person name="Dunlap C."/>
        </authorList>
    </citation>
    <scope>NUCLEOTIDE SEQUENCE [LARGE SCALE GENOMIC DNA]</scope>
    <source>
        <strain evidence="1 2">B-23453</strain>
    </source>
</reference>
<keyword evidence="2" id="KW-1185">Reference proteome</keyword>
<comment type="caution">
    <text evidence="1">The sequence shown here is derived from an EMBL/GenBank/DDBJ whole genome shotgun (WGS) entry which is preliminary data.</text>
</comment>
<dbReference type="SUPFAM" id="SSF140500">
    <property type="entry name" value="BAS1536-like"/>
    <property type="match status" value="1"/>
</dbReference>
<dbReference type="InterPro" id="IPR037208">
    <property type="entry name" value="Spo0E-like_sf"/>
</dbReference>
<gene>
    <name evidence="1" type="ORF">P4T90_04350</name>
</gene>
<evidence type="ECO:0000313" key="2">
    <source>
        <dbReference type="Proteomes" id="UP001341444"/>
    </source>
</evidence>
<accession>A0ABU6MCE3</accession>
<proteinExistence type="predicted"/>
<dbReference type="InterPro" id="IPR036638">
    <property type="entry name" value="HLH_DNA-bd_sf"/>
</dbReference>
<dbReference type="Gene3D" id="4.10.280.10">
    <property type="entry name" value="Helix-loop-helix DNA-binding domain"/>
    <property type="match status" value="1"/>
</dbReference>